<feature type="domain" description="PD-(D/E)XK endonuclease-like" evidence="1">
    <location>
        <begin position="15"/>
        <end position="267"/>
    </location>
</feature>
<name>A0A2T2YJV2_9BACT</name>
<reference evidence="2 3" key="1">
    <citation type="submission" date="2018-03" db="EMBL/GenBank/DDBJ databases">
        <title>Adhaeribacter sp. HMF7605 Genome sequencing and assembly.</title>
        <authorList>
            <person name="Kang H."/>
            <person name="Kang J."/>
            <person name="Cha I."/>
            <person name="Kim H."/>
            <person name="Joh K."/>
        </authorList>
    </citation>
    <scope>NUCLEOTIDE SEQUENCE [LARGE SCALE GENOMIC DNA]</scope>
    <source>
        <strain evidence="2 3">HMF7605</strain>
    </source>
</reference>
<keyword evidence="3" id="KW-1185">Reference proteome</keyword>
<comment type="caution">
    <text evidence="2">The sequence shown here is derived from an EMBL/GenBank/DDBJ whole genome shotgun (WGS) entry which is preliminary data.</text>
</comment>
<dbReference type="InterPro" id="IPR038726">
    <property type="entry name" value="PDDEXK_AddAB-type"/>
</dbReference>
<dbReference type="InterPro" id="IPR011604">
    <property type="entry name" value="PDDEXK-like_dom_sf"/>
</dbReference>
<dbReference type="SUPFAM" id="SSF52980">
    <property type="entry name" value="Restriction endonuclease-like"/>
    <property type="match status" value="1"/>
</dbReference>
<dbReference type="InterPro" id="IPR011335">
    <property type="entry name" value="Restrct_endonuc-II-like"/>
</dbReference>
<dbReference type="AlphaFoldDB" id="A0A2T2YJV2"/>
<evidence type="ECO:0000259" key="1">
    <source>
        <dbReference type="Pfam" id="PF12705"/>
    </source>
</evidence>
<dbReference type="EMBL" id="PYFT01000001">
    <property type="protein sequence ID" value="PSR55794.1"/>
    <property type="molecule type" value="Genomic_DNA"/>
</dbReference>
<sequence length="354" mass="40335">MMNKIGKIEYKEIKRISPSQFYSIKSCAYKSILAEAFEKKPLLPVSPNAYLGTVLHKILELISIKEIKTDFELETRFDAEINSLEKRLLQEGNGFITPLQKSVKDYGIKKIQLKKHLSNLPRKIVESKAIAEKWFESKDGLIGGKIDLILEIGQDIEIIDFKTGAITQDTLNENGEISTEIKDEYLEQLKLYAYLFYECTSRFPTRLSLVDLAKQKISIEFSLEECKAAFDDAKKVLAETNKSISTGFYNANVNEKNCIYCLYRPACSFYLKNLSLNNVYNDVSGFIKNVVQYSNGNITVLLDNGCHSVTVTGFTNTNPEYFISKRNRLINIFNLRKGILSNVYSATKTTTIYE</sequence>
<proteinExistence type="predicted"/>
<dbReference type="Gene3D" id="3.90.320.10">
    <property type="match status" value="1"/>
</dbReference>
<evidence type="ECO:0000313" key="3">
    <source>
        <dbReference type="Proteomes" id="UP000240357"/>
    </source>
</evidence>
<protein>
    <recommendedName>
        <fullName evidence="1">PD-(D/E)XK endonuclease-like domain-containing protein</fullName>
    </recommendedName>
</protein>
<accession>A0A2T2YJV2</accession>
<organism evidence="2 3">
    <name type="scientific">Adhaeribacter arboris</name>
    <dbReference type="NCBI Taxonomy" id="2072846"/>
    <lineage>
        <taxon>Bacteria</taxon>
        <taxon>Pseudomonadati</taxon>
        <taxon>Bacteroidota</taxon>
        <taxon>Cytophagia</taxon>
        <taxon>Cytophagales</taxon>
        <taxon>Hymenobacteraceae</taxon>
        <taxon>Adhaeribacter</taxon>
    </lineage>
</organism>
<evidence type="ECO:0000313" key="2">
    <source>
        <dbReference type="EMBL" id="PSR55794.1"/>
    </source>
</evidence>
<gene>
    <name evidence="2" type="ORF">AHMF7605_20975</name>
</gene>
<dbReference type="Proteomes" id="UP000240357">
    <property type="component" value="Unassembled WGS sequence"/>
</dbReference>
<dbReference type="Pfam" id="PF12705">
    <property type="entry name" value="PDDEXK_1"/>
    <property type="match status" value="1"/>
</dbReference>
<dbReference type="OrthoDB" id="2781884at2"/>